<organism evidence="2 3">
    <name type="scientific">Pholiota conissans</name>
    <dbReference type="NCBI Taxonomy" id="109636"/>
    <lineage>
        <taxon>Eukaryota</taxon>
        <taxon>Fungi</taxon>
        <taxon>Dikarya</taxon>
        <taxon>Basidiomycota</taxon>
        <taxon>Agaricomycotina</taxon>
        <taxon>Agaricomycetes</taxon>
        <taxon>Agaricomycetidae</taxon>
        <taxon>Agaricales</taxon>
        <taxon>Agaricineae</taxon>
        <taxon>Strophariaceae</taxon>
        <taxon>Pholiota</taxon>
    </lineage>
</organism>
<dbReference type="OrthoDB" id="3064837at2759"/>
<feature type="region of interest" description="Disordered" evidence="1">
    <location>
        <begin position="163"/>
        <end position="182"/>
    </location>
</feature>
<evidence type="ECO:0000313" key="2">
    <source>
        <dbReference type="EMBL" id="KAF9470132.1"/>
    </source>
</evidence>
<keyword evidence="3" id="KW-1185">Reference proteome</keyword>
<dbReference type="EMBL" id="MU156262">
    <property type="protein sequence ID" value="KAF9470132.1"/>
    <property type="molecule type" value="Genomic_DNA"/>
</dbReference>
<reference evidence="2" key="1">
    <citation type="submission" date="2020-11" db="EMBL/GenBank/DDBJ databases">
        <authorList>
            <consortium name="DOE Joint Genome Institute"/>
            <person name="Ahrendt S."/>
            <person name="Riley R."/>
            <person name="Andreopoulos W."/>
            <person name="Labutti K."/>
            <person name="Pangilinan J."/>
            <person name="Ruiz-Duenas F.J."/>
            <person name="Barrasa J.M."/>
            <person name="Sanchez-Garcia M."/>
            <person name="Camarero S."/>
            <person name="Miyauchi S."/>
            <person name="Serrano A."/>
            <person name="Linde D."/>
            <person name="Babiker R."/>
            <person name="Drula E."/>
            <person name="Ayuso-Fernandez I."/>
            <person name="Pacheco R."/>
            <person name="Padilla G."/>
            <person name="Ferreira P."/>
            <person name="Barriuso J."/>
            <person name="Kellner H."/>
            <person name="Castanera R."/>
            <person name="Alfaro M."/>
            <person name="Ramirez L."/>
            <person name="Pisabarro A.G."/>
            <person name="Kuo A."/>
            <person name="Tritt A."/>
            <person name="Lipzen A."/>
            <person name="He G."/>
            <person name="Yan M."/>
            <person name="Ng V."/>
            <person name="Cullen D."/>
            <person name="Martin F."/>
            <person name="Rosso M.-N."/>
            <person name="Henrissat B."/>
            <person name="Hibbett D."/>
            <person name="Martinez A.T."/>
            <person name="Grigoriev I.V."/>
        </authorList>
    </citation>
    <scope>NUCLEOTIDE SEQUENCE</scope>
    <source>
        <strain evidence="2">CIRM-BRFM 674</strain>
    </source>
</reference>
<feature type="compositionally biased region" description="Polar residues" evidence="1">
    <location>
        <begin position="291"/>
        <end position="305"/>
    </location>
</feature>
<feature type="region of interest" description="Disordered" evidence="1">
    <location>
        <begin position="240"/>
        <end position="372"/>
    </location>
</feature>
<dbReference type="AlphaFoldDB" id="A0A9P5YHR3"/>
<protein>
    <submittedName>
        <fullName evidence="2">Uncharacterized protein</fullName>
    </submittedName>
</protein>
<feature type="compositionally biased region" description="Polar residues" evidence="1">
    <location>
        <begin position="314"/>
        <end position="340"/>
    </location>
</feature>
<feature type="compositionally biased region" description="Low complexity" evidence="1">
    <location>
        <begin position="248"/>
        <end position="267"/>
    </location>
</feature>
<feature type="compositionally biased region" description="Polar residues" evidence="1">
    <location>
        <begin position="354"/>
        <end position="372"/>
    </location>
</feature>
<evidence type="ECO:0000313" key="3">
    <source>
        <dbReference type="Proteomes" id="UP000807469"/>
    </source>
</evidence>
<sequence length="372" mass="40792">MPSVPPGGFKDQTSYEHFELEFNAFVKKCQTEGTPSSAAHVGTRSPFQLAIMISPLYLLVTLRLSTRSFHRRTVIDLAARLGPHRPSCIWAVESAIWDALFRLAEGRISVYTALRGLADSLQSDLDVSSNCEADRQWFAPNLSPKYNPSVSLPRINSLELDTASQSSTITEPSSRNNDQQSHLLSSPITESALAASAPQPVSPNGLAVYDQESQSARVDSSLPQGYEDLIVNHSEAVNTTDAAQSSFTQSQNSPTWSPQPTSPSESPIHSETTANYRVISRKEHHDRNPVVNASANRDPLQNDTLDVQDKGNGSDLNSGQFNERSANDSNSIEDSLSSIRYSDKHSRDNDESESSMSVDSITRTPQGTFLYM</sequence>
<accession>A0A9P5YHR3</accession>
<comment type="caution">
    <text evidence="2">The sequence shown here is derived from an EMBL/GenBank/DDBJ whole genome shotgun (WGS) entry which is preliminary data.</text>
</comment>
<proteinExistence type="predicted"/>
<dbReference type="Proteomes" id="UP000807469">
    <property type="component" value="Unassembled WGS sequence"/>
</dbReference>
<name>A0A9P5YHR3_9AGAR</name>
<gene>
    <name evidence="2" type="ORF">BDN70DRAFT_940030</name>
</gene>
<evidence type="ECO:0000256" key="1">
    <source>
        <dbReference type="SAM" id="MobiDB-lite"/>
    </source>
</evidence>